<protein>
    <submittedName>
        <fullName evidence="1">Uncharacterized protein</fullName>
    </submittedName>
</protein>
<keyword evidence="2" id="KW-1185">Reference proteome</keyword>
<proteinExistence type="predicted"/>
<dbReference type="Proteomes" id="UP000004931">
    <property type="component" value="Unassembled WGS sequence"/>
</dbReference>
<organism evidence="1 2">
    <name type="scientific">marine gamma proteobacterium HTCC2143</name>
    <dbReference type="NCBI Taxonomy" id="247633"/>
    <lineage>
        <taxon>Bacteria</taxon>
        <taxon>Pseudomonadati</taxon>
        <taxon>Pseudomonadota</taxon>
        <taxon>Gammaproteobacteria</taxon>
        <taxon>Cellvibrionales</taxon>
        <taxon>Spongiibacteraceae</taxon>
        <taxon>BD1-7 clade</taxon>
    </lineage>
</organism>
<sequence>MGRVQVAVWCSNSRATTEILHYRLDLRIQKDKVINDSDVKLPDNSIINVYWIFWSNGCG</sequence>
<dbReference type="EMBL" id="AAVT01000001">
    <property type="protein sequence ID" value="EAW32917.1"/>
    <property type="molecule type" value="Genomic_DNA"/>
</dbReference>
<accession>A0Y9W3</accession>
<name>A0Y9W3_9GAMM</name>
<comment type="caution">
    <text evidence="1">The sequence shown here is derived from an EMBL/GenBank/DDBJ whole genome shotgun (WGS) entry which is preliminary data.</text>
</comment>
<gene>
    <name evidence="1" type="ORF">GP2143_16716</name>
</gene>
<evidence type="ECO:0000313" key="2">
    <source>
        <dbReference type="Proteomes" id="UP000004931"/>
    </source>
</evidence>
<dbReference type="AlphaFoldDB" id="A0Y9W3"/>
<dbReference type="STRING" id="247633.GP2143_16716"/>
<reference evidence="1 2" key="1">
    <citation type="journal article" date="2010" name="J. Bacteriol.">
        <title>Genome sequence of the oligotrophic marine Gammaproteobacterium HTCC2143, isolated from the Oregon Coast.</title>
        <authorList>
            <person name="Oh H.M."/>
            <person name="Kang I."/>
            <person name="Ferriera S."/>
            <person name="Giovannoni S.J."/>
            <person name="Cho J.C."/>
        </authorList>
    </citation>
    <scope>NUCLEOTIDE SEQUENCE [LARGE SCALE GENOMIC DNA]</scope>
    <source>
        <strain evidence="1 2">HTCC2143</strain>
    </source>
</reference>
<evidence type="ECO:0000313" key="1">
    <source>
        <dbReference type="EMBL" id="EAW32917.1"/>
    </source>
</evidence>